<dbReference type="Proteomes" id="UP000324222">
    <property type="component" value="Unassembled WGS sequence"/>
</dbReference>
<keyword evidence="2" id="KW-1185">Reference proteome</keyword>
<comment type="caution">
    <text evidence="1">The sequence shown here is derived from an EMBL/GenBank/DDBJ whole genome shotgun (WGS) entry which is preliminary data.</text>
</comment>
<evidence type="ECO:0000313" key="1">
    <source>
        <dbReference type="EMBL" id="MPC76250.1"/>
    </source>
</evidence>
<dbReference type="AlphaFoldDB" id="A0A5B7HUR2"/>
<proteinExistence type="predicted"/>
<evidence type="ECO:0000313" key="2">
    <source>
        <dbReference type="Proteomes" id="UP000324222"/>
    </source>
</evidence>
<sequence>MATVAARESEVIEQPRNTLIEHGAIVTAGLVAERRGEPALADAGRAADQQVGMVIDPAALDKLGEQRAVEAARGAVVDVLDARLLTQLRIAQAGGEPLIVAQ</sequence>
<dbReference type="EMBL" id="VSRR010042940">
    <property type="protein sequence ID" value="MPC76250.1"/>
    <property type="molecule type" value="Genomic_DNA"/>
</dbReference>
<protein>
    <submittedName>
        <fullName evidence="1">Uncharacterized protein</fullName>
    </submittedName>
</protein>
<reference evidence="1 2" key="1">
    <citation type="submission" date="2019-05" db="EMBL/GenBank/DDBJ databases">
        <title>Another draft genome of Portunus trituberculatus and its Hox gene families provides insights of decapod evolution.</title>
        <authorList>
            <person name="Jeong J.-H."/>
            <person name="Song I."/>
            <person name="Kim S."/>
            <person name="Choi T."/>
            <person name="Kim D."/>
            <person name="Ryu S."/>
            <person name="Kim W."/>
        </authorList>
    </citation>
    <scope>NUCLEOTIDE SEQUENCE [LARGE SCALE GENOMIC DNA]</scope>
    <source>
        <tissue evidence="1">Muscle</tissue>
    </source>
</reference>
<name>A0A5B7HUR2_PORTR</name>
<organism evidence="1 2">
    <name type="scientific">Portunus trituberculatus</name>
    <name type="common">Swimming crab</name>
    <name type="synonym">Neptunus trituberculatus</name>
    <dbReference type="NCBI Taxonomy" id="210409"/>
    <lineage>
        <taxon>Eukaryota</taxon>
        <taxon>Metazoa</taxon>
        <taxon>Ecdysozoa</taxon>
        <taxon>Arthropoda</taxon>
        <taxon>Crustacea</taxon>
        <taxon>Multicrustacea</taxon>
        <taxon>Malacostraca</taxon>
        <taxon>Eumalacostraca</taxon>
        <taxon>Eucarida</taxon>
        <taxon>Decapoda</taxon>
        <taxon>Pleocyemata</taxon>
        <taxon>Brachyura</taxon>
        <taxon>Eubrachyura</taxon>
        <taxon>Portunoidea</taxon>
        <taxon>Portunidae</taxon>
        <taxon>Portuninae</taxon>
        <taxon>Portunus</taxon>
    </lineage>
</organism>
<accession>A0A5B7HUR2</accession>
<gene>
    <name evidence="1" type="ORF">E2C01_070657</name>
</gene>
<dbReference type="AntiFam" id="ANF00239">
    <property type="entry name" value="Shadow ORF (opposite y4bM)"/>
</dbReference>